<sequence length="126" mass="13826">MRLQCVCSAPVGCLLCLIDLTLLHGPPRAAPLIEGSSTLSKTTVHGTSVECEWLTATAGNRHRVTGVQQIIGTEDERFDFVIVVKIIVHRQITVAAVQRIRIAPMYDVWGLVKLVQLVHATKVCSR</sequence>
<dbReference type="AlphaFoldDB" id="A0A2M4C7J8"/>
<feature type="signal peptide" evidence="1">
    <location>
        <begin position="1"/>
        <end position="29"/>
    </location>
</feature>
<organism evidence="2">
    <name type="scientific">Anopheles marajoara</name>
    <dbReference type="NCBI Taxonomy" id="58244"/>
    <lineage>
        <taxon>Eukaryota</taxon>
        <taxon>Metazoa</taxon>
        <taxon>Ecdysozoa</taxon>
        <taxon>Arthropoda</taxon>
        <taxon>Hexapoda</taxon>
        <taxon>Insecta</taxon>
        <taxon>Pterygota</taxon>
        <taxon>Neoptera</taxon>
        <taxon>Endopterygota</taxon>
        <taxon>Diptera</taxon>
        <taxon>Nematocera</taxon>
        <taxon>Culicoidea</taxon>
        <taxon>Culicidae</taxon>
        <taxon>Anophelinae</taxon>
        <taxon>Anopheles</taxon>
    </lineage>
</organism>
<name>A0A2M4C7J8_9DIPT</name>
<feature type="chain" id="PRO_5014772862" evidence="1">
    <location>
        <begin position="30"/>
        <end position="126"/>
    </location>
</feature>
<evidence type="ECO:0000256" key="1">
    <source>
        <dbReference type="SAM" id="SignalP"/>
    </source>
</evidence>
<accession>A0A2M4C7J8</accession>
<evidence type="ECO:0000313" key="2">
    <source>
        <dbReference type="EMBL" id="MBW61111.1"/>
    </source>
</evidence>
<keyword evidence="1" id="KW-0732">Signal</keyword>
<dbReference type="EMBL" id="GGFJ01011970">
    <property type="protein sequence ID" value="MBW61111.1"/>
    <property type="molecule type" value="Transcribed_RNA"/>
</dbReference>
<reference evidence="2" key="1">
    <citation type="submission" date="2018-01" db="EMBL/GenBank/DDBJ databases">
        <title>An insight into the sialome of Amazonian anophelines.</title>
        <authorList>
            <person name="Ribeiro J.M."/>
            <person name="Scarpassa V."/>
            <person name="Calvo E."/>
        </authorList>
    </citation>
    <scope>NUCLEOTIDE SEQUENCE</scope>
    <source>
        <tissue evidence="2">Salivary glands</tissue>
    </source>
</reference>
<proteinExistence type="predicted"/>
<protein>
    <submittedName>
        <fullName evidence="2">Putative secreted protein</fullName>
    </submittedName>
</protein>